<protein>
    <submittedName>
        <fullName evidence="3">Alpha/beta hydrolase</fullName>
    </submittedName>
</protein>
<proteinExistence type="predicted"/>
<dbReference type="PANTHER" id="PTHR48081:SF8">
    <property type="entry name" value="ALPHA_BETA HYDROLASE FOLD-3 DOMAIN-CONTAINING PROTEIN-RELATED"/>
    <property type="match status" value="1"/>
</dbReference>
<sequence length="392" mass="42538">MASDTERTYGEDVLERLLDEGDRVVVNGSDVHIKTSTPHWRDGQLDEWLVARTDELASEESAGPKPGLKMLLSILFRPEAFLVQLRDRATKYKMSAESDSSLDLADSAIAVTSEELSLSGDVRTLWRYERADSTARSRPAFLHLHAGGFFVGAPDGQDNFLRYVADRADAVVFDLDYSLSPERKFPHAVNEAFAALRHIHAHAAEYGIDPKRIVVGGGSAGANLTAAVTHLAAAEHPTLIAGQILMNPVLGLGRTAPAGFAWTSDDFPVEEEARAQVGRIEEPRKNRAMRVMFDAYRGRTDADSEPLLSPWLATSFDGLPPALITTAEMDALRPEGEFYAGQLAAAGVPVRTLRYRGVLHETGGMFGYVPQAEAVAIEVVKAIAPTASGRGE</sequence>
<gene>
    <name evidence="3" type="ORF">HQM25_05630</name>
</gene>
<evidence type="ECO:0000256" key="1">
    <source>
        <dbReference type="ARBA" id="ARBA00022801"/>
    </source>
</evidence>
<dbReference type="InterPro" id="IPR013094">
    <property type="entry name" value="AB_hydrolase_3"/>
</dbReference>
<dbReference type="GO" id="GO:0016787">
    <property type="term" value="F:hydrolase activity"/>
    <property type="evidence" value="ECO:0007669"/>
    <property type="project" value="UniProtKB-KW"/>
</dbReference>
<feature type="domain" description="Alpha/beta hydrolase fold-3" evidence="2">
    <location>
        <begin position="142"/>
        <end position="361"/>
    </location>
</feature>
<evidence type="ECO:0000259" key="2">
    <source>
        <dbReference type="Pfam" id="PF07859"/>
    </source>
</evidence>
<dbReference type="PANTHER" id="PTHR48081">
    <property type="entry name" value="AB HYDROLASE SUPERFAMILY PROTEIN C4A8.06C"/>
    <property type="match status" value="1"/>
</dbReference>
<dbReference type="InterPro" id="IPR050300">
    <property type="entry name" value="GDXG_lipolytic_enzyme"/>
</dbReference>
<name>A0A7D4UFY0_9MICO</name>
<evidence type="ECO:0000313" key="3">
    <source>
        <dbReference type="EMBL" id="QKJ18909.1"/>
    </source>
</evidence>
<dbReference type="Gene3D" id="3.40.50.1820">
    <property type="entry name" value="alpha/beta hydrolase"/>
    <property type="match status" value="1"/>
</dbReference>
<dbReference type="InterPro" id="IPR029058">
    <property type="entry name" value="AB_hydrolase_fold"/>
</dbReference>
<dbReference type="Proteomes" id="UP000502498">
    <property type="component" value="Chromosome"/>
</dbReference>
<keyword evidence="1 3" id="KW-0378">Hydrolase</keyword>
<dbReference type="SUPFAM" id="SSF53474">
    <property type="entry name" value="alpha/beta-Hydrolases"/>
    <property type="match status" value="1"/>
</dbReference>
<dbReference type="Pfam" id="PF07859">
    <property type="entry name" value="Abhydrolase_3"/>
    <property type="match status" value="1"/>
</dbReference>
<dbReference type="EMBL" id="CP054038">
    <property type="protein sequence ID" value="QKJ18909.1"/>
    <property type="molecule type" value="Genomic_DNA"/>
</dbReference>
<dbReference type="AlphaFoldDB" id="A0A7D4UFY0"/>
<organism evidence="3 4">
    <name type="scientific">Microbacterium hominis</name>
    <dbReference type="NCBI Taxonomy" id="162426"/>
    <lineage>
        <taxon>Bacteria</taxon>
        <taxon>Bacillati</taxon>
        <taxon>Actinomycetota</taxon>
        <taxon>Actinomycetes</taxon>
        <taxon>Micrococcales</taxon>
        <taxon>Microbacteriaceae</taxon>
        <taxon>Microbacterium</taxon>
    </lineage>
</organism>
<evidence type="ECO:0000313" key="4">
    <source>
        <dbReference type="Proteomes" id="UP000502498"/>
    </source>
</evidence>
<reference evidence="3 4" key="1">
    <citation type="submission" date="2020-05" db="EMBL/GenBank/DDBJ databases">
        <title>Strain PA2F3 complete genome.</title>
        <authorList>
            <person name="Kim Y.-S."/>
            <person name="Kim S.-J."/>
            <person name="Jung H.-k."/>
            <person name="Kim S.-E."/>
            <person name="Kim K.-H."/>
        </authorList>
    </citation>
    <scope>NUCLEOTIDE SEQUENCE [LARGE SCALE GENOMIC DNA]</scope>
    <source>
        <strain evidence="3 4">PA2F3</strain>
    </source>
</reference>
<accession>A0A7D4UFY0</accession>
<dbReference type="RefSeq" id="WP_172989350.1">
    <property type="nucleotide sequence ID" value="NZ_CP054038.1"/>
</dbReference>